<evidence type="ECO:0000313" key="3">
    <source>
        <dbReference type="EMBL" id="PPZ91535.1"/>
    </source>
</evidence>
<dbReference type="EMBL" id="PTPZ01000003">
    <property type="protein sequence ID" value="PPZ91535.1"/>
    <property type="molecule type" value="Genomic_DNA"/>
</dbReference>
<accession>A0A2S7I4S9</accession>
<dbReference type="Proteomes" id="UP000238565">
    <property type="component" value="Unassembled WGS sequence"/>
</dbReference>
<dbReference type="PANTHER" id="PTHR15032:SF4">
    <property type="entry name" value="N-ACYL-PHOSPHATIDYLETHANOLAMINE-HYDROLYZING PHOSPHOLIPASE D"/>
    <property type="match status" value="1"/>
</dbReference>
<dbReference type="InterPro" id="IPR036866">
    <property type="entry name" value="RibonucZ/Hydroxyglut_hydro"/>
</dbReference>
<feature type="domain" description="Metallo-beta-lactamase" evidence="2">
    <location>
        <begin position="123"/>
        <end position="317"/>
    </location>
</feature>
<evidence type="ECO:0000313" key="4">
    <source>
        <dbReference type="Proteomes" id="UP000238565"/>
    </source>
</evidence>
<dbReference type="AlphaFoldDB" id="A0A2S7I4S9"/>
<gene>
    <name evidence="3" type="ORF">C3729_05525</name>
</gene>
<dbReference type="Pfam" id="PF12706">
    <property type="entry name" value="Lactamase_B_2"/>
    <property type="match status" value="1"/>
</dbReference>
<evidence type="ECO:0000259" key="2">
    <source>
        <dbReference type="Pfam" id="PF12706"/>
    </source>
</evidence>
<dbReference type="GO" id="GO:0008270">
    <property type="term" value="F:zinc ion binding"/>
    <property type="evidence" value="ECO:0007669"/>
    <property type="project" value="InterPro"/>
</dbReference>
<dbReference type="InterPro" id="IPR024884">
    <property type="entry name" value="NAPE-PLD"/>
</dbReference>
<keyword evidence="1" id="KW-0472">Membrane</keyword>
<name>A0A2S7I4S9_9FLAO</name>
<sequence>MKFFKKMIITFTILIATIAIGTYLFMQGKQFGELPSGKRLERILKSPHYKNGKFQNLNPTPQLAEGTSMTQVLFNFFFAQVENAVPKKKFNFTKTDLKNLKPNENIYIWMGHSSYFLQIDGKKILVDPVFSGSVSPLKITNKAFEGTDIYTANDIPELDYLVITHDHWDHLDYETVTQLRPKVKQVITGLGTSAHLESWDYEPSKIIELDWFESTNLGNGFKINAEPARHFSGRGFKRDQAIWASFVLETPNSKIYIGGDSGYDNHFKKIGEKYGKLDLAILETGQYNAAWKYIHMLPGEQLQVMKDLNAQRMIAVHNSKFKLALHSWYEPMEKLHELNRENLRVITPKIGEKVFWQDDNKIYPKWWEEYK</sequence>
<evidence type="ECO:0000256" key="1">
    <source>
        <dbReference type="SAM" id="Phobius"/>
    </source>
</evidence>
<dbReference type="InterPro" id="IPR001279">
    <property type="entry name" value="Metallo-B-lactamas"/>
</dbReference>
<dbReference type="Gene3D" id="3.60.15.10">
    <property type="entry name" value="Ribonuclease Z/Hydroxyacylglutathione hydrolase-like"/>
    <property type="match status" value="1"/>
</dbReference>
<feature type="transmembrane region" description="Helical" evidence="1">
    <location>
        <begin position="7"/>
        <end position="26"/>
    </location>
</feature>
<keyword evidence="3" id="KW-0378">Hydrolase</keyword>
<dbReference type="SUPFAM" id="SSF56281">
    <property type="entry name" value="Metallo-hydrolase/oxidoreductase"/>
    <property type="match status" value="1"/>
</dbReference>
<dbReference type="PANTHER" id="PTHR15032">
    <property type="entry name" value="N-ACYL-PHOSPHATIDYLETHANOLAMINE-HYDROLYZING PHOSPHOLIPASE D"/>
    <property type="match status" value="1"/>
</dbReference>
<keyword evidence="1" id="KW-0812">Transmembrane</keyword>
<proteinExistence type="predicted"/>
<dbReference type="PIRSF" id="PIRSF038896">
    <property type="entry name" value="NAPE-PLD"/>
    <property type="match status" value="1"/>
</dbReference>
<reference evidence="3 4" key="1">
    <citation type="submission" date="2018-02" db="EMBL/GenBank/DDBJ databases">
        <title>Draft genome sequence of bacterial isolates from marine environment.</title>
        <authorList>
            <person name="Singh S.K."/>
            <person name="Hill R."/>
            <person name="Major S."/>
            <person name="Cai H."/>
            <person name="Li Y."/>
        </authorList>
    </citation>
    <scope>NUCLEOTIDE SEQUENCE [LARGE SCALE GENOMIC DNA]</scope>
    <source>
        <strain evidence="3 4">IMET F</strain>
    </source>
</reference>
<comment type="caution">
    <text evidence="3">The sequence shown here is derived from an EMBL/GenBank/DDBJ whole genome shotgun (WGS) entry which is preliminary data.</text>
</comment>
<dbReference type="GO" id="GO:0005737">
    <property type="term" value="C:cytoplasm"/>
    <property type="evidence" value="ECO:0007669"/>
    <property type="project" value="TreeGrafter"/>
</dbReference>
<dbReference type="GO" id="GO:0070290">
    <property type="term" value="F:N-acylphosphatidylethanolamine-specific phospholipase D activity"/>
    <property type="evidence" value="ECO:0007669"/>
    <property type="project" value="InterPro"/>
</dbReference>
<keyword evidence="1" id="KW-1133">Transmembrane helix</keyword>
<organism evidence="3 4">
    <name type="scientific">Cloacibacterium normanense</name>
    <dbReference type="NCBI Taxonomy" id="237258"/>
    <lineage>
        <taxon>Bacteria</taxon>
        <taxon>Pseudomonadati</taxon>
        <taxon>Bacteroidota</taxon>
        <taxon>Flavobacteriia</taxon>
        <taxon>Flavobacteriales</taxon>
        <taxon>Weeksellaceae</taxon>
    </lineage>
</organism>
<protein>
    <submittedName>
        <fullName evidence="3">MBL fold metallo-hydrolase</fullName>
    </submittedName>
</protein>